<proteinExistence type="evidence at transcript level"/>
<reference evidence="2" key="1">
    <citation type="journal article" date="2008" name="BMC Genomics">
        <title>Analysis of 4,664 high-quality sequence-finished poplar full-length cDNA clones and their utility for the discovery of genes responding to insect feeding.</title>
        <authorList>
            <person name="Ralph S.G."/>
            <person name="Chun H.J."/>
            <person name="Cooper D."/>
            <person name="Kirkpatrick R."/>
            <person name="Kolosova N."/>
            <person name="Gunter L."/>
            <person name="Tuskan G.A."/>
            <person name="Douglas C.J."/>
            <person name="Holt R.A."/>
            <person name="Jones S.J."/>
            <person name="Marra M.A."/>
            <person name="Bohlmann J."/>
        </authorList>
    </citation>
    <scope>NUCLEOTIDE SEQUENCE</scope>
    <source>
        <tissue evidence="2">Young and mature leaves</tissue>
    </source>
</reference>
<dbReference type="AlphaFoldDB" id="A9PG16"/>
<name>A9PG16_POPTR</name>
<protein>
    <recommendedName>
        <fullName evidence="3">Secreted protein</fullName>
    </recommendedName>
</protein>
<sequence>MVFSCFLSSTLSLATLSLCFKAGTTVTRLHVHGMELPVDLLEQTILTLVSPAYLSQIVSFLVQFQPILA</sequence>
<feature type="signal peptide" evidence="1">
    <location>
        <begin position="1"/>
        <end position="19"/>
    </location>
</feature>
<organism evidence="2">
    <name type="scientific">Populus trichocarpa</name>
    <name type="common">Western balsam poplar</name>
    <name type="synonym">Populus balsamifera subsp. trichocarpa</name>
    <dbReference type="NCBI Taxonomy" id="3694"/>
    <lineage>
        <taxon>Eukaryota</taxon>
        <taxon>Viridiplantae</taxon>
        <taxon>Streptophyta</taxon>
        <taxon>Embryophyta</taxon>
        <taxon>Tracheophyta</taxon>
        <taxon>Spermatophyta</taxon>
        <taxon>Magnoliopsida</taxon>
        <taxon>eudicotyledons</taxon>
        <taxon>Gunneridae</taxon>
        <taxon>Pentapetalae</taxon>
        <taxon>rosids</taxon>
        <taxon>fabids</taxon>
        <taxon>Malpighiales</taxon>
        <taxon>Salicaceae</taxon>
        <taxon>Saliceae</taxon>
        <taxon>Populus</taxon>
    </lineage>
</organism>
<feature type="chain" id="PRO_5002739661" description="Secreted protein" evidence="1">
    <location>
        <begin position="20"/>
        <end position="69"/>
    </location>
</feature>
<evidence type="ECO:0000256" key="1">
    <source>
        <dbReference type="SAM" id="SignalP"/>
    </source>
</evidence>
<evidence type="ECO:0008006" key="3">
    <source>
        <dbReference type="Google" id="ProtNLM"/>
    </source>
</evidence>
<accession>A9PG16</accession>
<evidence type="ECO:0000313" key="2">
    <source>
        <dbReference type="EMBL" id="ABK95319.1"/>
    </source>
</evidence>
<dbReference type="EMBL" id="EF147297">
    <property type="protein sequence ID" value="ABK95319.1"/>
    <property type="molecule type" value="mRNA"/>
</dbReference>
<keyword evidence="1" id="KW-0732">Signal</keyword>